<evidence type="ECO:0000256" key="2">
    <source>
        <dbReference type="ARBA" id="ARBA00009295"/>
    </source>
</evidence>
<keyword evidence="5" id="KW-0276">Fatty acid metabolism</keyword>
<feature type="region of interest" description="Disordered" evidence="13">
    <location>
        <begin position="18"/>
        <end position="48"/>
    </location>
</feature>
<organism evidence="16 17">
    <name type="scientific">Parthenolecanium corni</name>
    <dbReference type="NCBI Taxonomy" id="536013"/>
    <lineage>
        <taxon>Eukaryota</taxon>
        <taxon>Metazoa</taxon>
        <taxon>Ecdysozoa</taxon>
        <taxon>Arthropoda</taxon>
        <taxon>Hexapoda</taxon>
        <taxon>Insecta</taxon>
        <taxon>Pterygota</taxon>
        <taxon>Neoptera</taxon>
        <taxon>Paraneoptera</taxon>
        <taxon>Hemiptera</taxon>
        <taxon>Sternorrhyncha</taxon>
        <taxon>Coccoidea</taxon>
        <taxon>Coccidae</taxon>
        <taxon>Parthenolecanium</taxon>
    </lineage>
</organism>
<dbReference type="InterPro" id="IPR005804">
    <property type="entry name" value="FA_desaturase_dom"/>
</dbReference>
<dbReference type="CDD" id="cd03505">
    <property type="entry name" value="Delta9-FADS-like"/>
    <property type="match status" value="1"/>
</dbReference>
<evidence type="ECO:0000259" key="15">
    <source>
        <dbReference type="Pfam" id="PF00487"/>
    </source>
</evidence>
<comment type="domain">
    <text evidence="12">The histidine box domains are involved in binding the catalytic metal ions.</text>
</comment>
<evidence type="ECO:0000256" key="7">
    <source>
        <dbReference type="ARBA" id="ARBA00023002"/>
    </source>
</evidence>
<evidence type="ECO:0000256" key="12">
    <source>
        <dbReference type="RuleBase" id="RU000581"/>
    </source>
</evidence>
<dbReference type="InterPro" id="IPR015876">
    <property type="entry name" value="Acyl-CoA_DS"/>
</dbReference>
<evidence type="ECO:0000256" key="14">
    <source>
        <dbReference type="SAM" id="Phobius"/>
    </source>
</evidence>
<sequence length="355" mass="41570">MNLYHLARHQLLRVNGPSKSKIQQSDPLQDKNHAINNPKNPEEKDNRNSNLAQRRIIWKNAIAITLFHVVSVVAFFLTFHKMKFWTLIWMLACGGIFGFGVTAGAHRLWSHRSYKARLPLQIMLLILYSAAGMNSIYDWVRDHRVHHKYSETDADPHNANRGFFFAHVGWLMQKKHPEVIRRGKTIDMSDITNDPLLRFHTKYFLFFKIIMCFVLPIWVPMYFWQECFLYAFCSQALLRYMWILNVTWSVNSFAHIWGQKPYDKRIQPVENIGVSIAALGEGWHNYHHVFPWDYKAAELGNYKLNVTTLFLDFFSKIGLVYDMKTASPELVDKISEKYGDGSRVHEVPSEFADVK</sequence>
<feature type="transmembrane region" description="Helical" evidence="14">
    <location>
        <begin position="56"/>
        <end position="78"/>
    </location>
</feature>
<evidence type="ECO:0000256" key="10">
    <source>
        <dbReference type="ARBA" id="ARBA00023136"/>
    </source>
</evidence>
<dbReference type="GO" id="GO:0005789">
    <property type="term" value="C:endoplasmic reticulum membrane"/>
    <property type="evidence" value="ECO:0007669"/>
    <property type="project" value="TreeGrafter"/>
</dbReference>
<protein>
    <recommendedName>
        <fullName evidence="15">Fatty acid desaturase domain-containing protein</fullName>
    </recommendedName>
</protein>
<keyword evidence="6 14" id="KW-1133">Transmembrane helix</keyword>
<keyword evidence="10 14" id="KW-0472">Membrane</keyword>
<evidence type="ECO:0000256" key="6">
    <source>
        <dbReference type="ARBA" id="ARBA00022989"/>
    </source>
</evidence>
<evidence type="ECO:0000256" key="5">
    <source>
        <dbReference type="ARBA" id="ARBA00022832"/>
    </source>
</evidence>
<keyword evidence="11 12" id="KW-0275">Fatty acid biosynthesis</keyword>
<dbReference type="PANTHER" id="PTHR11351:SF21">
    <property type="entry name" value="GH07782P"/>
    <property type="match status" value="1"/>
</dbReference>
<feature type="transmembrane region" description="Helical" evidence="14">
    <location>
        <begin position="203"/>
        <end position="224"/>
    </location>
</feature>
<dbReference type="Pfam" id="PF00487">
    <property type="entry name" value="FA_desaturase"/>
    <property type="match status" value="1"/>
</dbReference>
<feature type="compositionally biased region" description="Polar residues" evidence="13">
    <location>
        <begin position="18"/>
        <end position="27"/>
    </location>
</feature>
<evidence type="ECO:0000256" key="1">
    <source>
        <dbReference type="ARBA" id="ARBA00004141"/>
    </source>
</evidence>
<keyword evidence="3 12" id="KW-0444">Lipid biosynthesis</keyword>
<evidence type="ECO:0000313" key="16">
    <source>
        <dbReference type="EMBL" id="KAK7603853.1"/>
    </source>
</evidence>
<dbReference type="Proteomes" id="UP001367676">
    <property type="component" value="Unassembled WGS sequence"/>
</dbReference>
<feature type="domain" description="Fatty acid desaturase" evidence="15">
    <location>
        <begin position="85"/>
        <end position="291"/>
    </location>
</feature>
<evidence type="ECO:0000256" key="8">
    <source>
        <dbReference type="ARBA" id="ARBA00023004"/>
    </source>
</evidence>
<accession>A0AAN9TTG8</accession>
<dbReference type="PRINTS" id="PR00075">
    <property type="entry name" value="FACDDSATRASE"/>
</dbReference>
<evidence type="ECO:0000256" key="13">
    <source>
        <dbReference type="SAM" id="MobiDB-lite"/>
    </source>
</evidence>
<keyword evidence="7 12" id="KW-0560">Oxidoreductase</keyword>
<feature type="transmembrane region" description="Helical" evidence="14">
    <location>
        <begin position="236"/>
        <end position="257"/>
    </location>
</feature>
<keyword evidence="4 12" id="KW-0812">Transmembrane</keyword>
<dbReference type="AlphaFoldDB" id="A0AAN9TTG8"/>
<dbReference type="GO" id="GO:0005506">
    <property type="term" value="F:iron ion binding"/>
    <property type="evidence" value="ECO:0007669"/>
    <property type="project" value="TreeGrafter"/>
</dbReference>
<keyword evidence="17" id="KW-1185">Reference proteome</keyword>
<dbReference type="PANTHER" id="PTHR11351">
    <property type="entry name" value="ACYL-COA DESATURASE"/>
    <property type="match status" value="1"/>
</dbReference>
<comment type="similarity">
    <text evidence="2 12">Belongs to the fatty acid desaturase type 1 family.</text>
</comment>
<dbReference type="GO" id="GO:0006636">
    <property type="term" value="P:unsaturated fatty acid biosynthetic process"/>
    <property type="evidence" value="ECO:0007669"/>
    <property type="project" value="TreeGrafter"/>
</dbReference>
<evidence type="ECO:0000256" key="11">
    <source>
        <dbReference type="ARBA" id="ARBA00023160"/>
    </source>
</evidence>
<dbReference type="GO" id="GO:0004768">
    <property type="term" value="F:stearoyl-CoA 9-desaturase activity"/>
    <property type="evidence" value="ECO:0007669"/>
    <property type="project" value="TreeGrafter"/>
</dbReference>
<evidence type="ECO:0000256" key="4">
    <source>
        <dbReference type="ARBA" id="ARBA00022692"/>
    </source>
</evidence>
<name>A0AAN9TTG8_9HEMI</name>
<dbReference type="EMBL" id="JBBCAQ010000006">
    <property type="protein sequence ID" value="KAK7603853.1"/>
    <property type="molecule type" value="Genomic_DNA"/>
</dbReference>
<proteinExistence type="inferred from homology"/>
<evidence type="ECO:0000313" key="17">
    <source>
        <dbReference type="Proteomes" id="UP001367676"/>
    </source>
</evidence>
<keyword evidence="9" id="KW-0443">Lipid metabolism</keyword>
<comment type="cofactor">
    <cofactor evidence="12">
        <name>Fe(2+)</name>
        <dbReference type="ChEBI" id="CHEBI:29033"/>
    </cofactor>
</comment>
<comment type="subcellular location">
    <subcellularLocation>
        <location evidence="1">Membrane</location>
        <topology evidence="1">Multi-pass membrane protein</topology>
    </subcellularLocation>
</comment>
<reference evidence="16 17" key="1">
    <citation type="submission" date="2024-03" db="EMBL/GenBank/DDBJ databases">
        <title>Adaptation during the transition from Ophiocordyceps entomopathogen to insect associate is accompanied by gene loss and intensified selection.</title>
        <authorList>
            <person name="Ward C.M."/>
            <person name="Onetto C.A."/>
            <person name="Borneman A.R."/>
        </authorList>
    </citation>
    <scope>NUCLEOTIDE SEQUENCE [LARGE SCALE GENOMIC DNA]</scope>
    <source>
        <strain evidence="16">AWRI1</strain>
        <tissue evidence="16">Single Adult Female</tissue>
    </source>
</reference>
<keyword evidence="8" id="KW-0408">Iron</keyword>
<gene>
    <name evidence="16" type="ORF">V9T40_003852</name>
</gene>
<feature type="transmembrane region" description="Helical" evidence="14">
    <location>
        <begin position="84"/>
        <end position="106"/>
    </location>
</feature>
<evidence type="ECO:0000256" key="3">
    <source>
        <dbReference type="ARBA" id="ARBA00022516"/>
    </source>
</evidence>
<comment type="caution">
    <text evidence="16">The sequence shown here is derived from an EMBL/GenBank/DDBJ whole genome shotgun (WGS) entry which is preliminary data.</text>
</comment>
<evidence type="ECO:0000256" key="9">
    <source>
        <dbReference type="ARBA" id="ARBA00023098"/>
    </source>
</evidence>